<dbReference type="PANTHER" id="PTHR42771">
    <property type="entry name" value="IRON(3+)-HYDROXAMATE IMPORT ATP-BINDING PROTEIN FHUC"/>
    <property type="match status" value="1"/>
</dbReference>
<evidence type="ECO:0000256" key="3">
    <source>
        <dbReference type="ARBA" id="ARBA00022448"/>
    </source>
</evidence>
<dbReference type="Proteomes" id="UP000182692">
    <property type="component" value="Unassembled WGS sequence"/>
</dbReference>
<dbReference type="AlphaFoldDB" id="A0A1I5LHG3"/>
<dbReference type="Pfam" id="PF00005">
    <property type="entry name" value="ABC_tran"/>
    <property type="match status" value="1"/>
</dbReference>
<keyword evidence="5" id="KW-0410">Iron transport</keyword>
<evidence type="ECO:0000256" key="6">
    <source>
        <dbReference type="ARBA" id="ARBA00022741"/>
    </source>
</evidence>
<dbReference type="InterPro" id="IPR051535">
    <property type="entry name" value="Siderophore_ABC-ATPase"/>
</dbReference>
<comment type="subcellular location">
    <subcellularLocation>
        <location evidence="1">Cell membrane</location>
        <topology evidence="1">Peripheral membrane protein</topology>
    </subcellularLocation>
</comment>
<sequence>MTLSAYQLTLGYQSNIIIPSVSLTLHAGEITCLVGANGCGKSTLLKALAGVLKPRQGTITLNEKPLKDWSKKALAKEIAFLPQDPMAPDDISVYQLVSHGRFAYQGLLGKVTQKDVDAIENALKLTGMTKYKHRSFNHLSGGERQRGWLALCIAQQAKLLLLDEPTTYLDIGHQYEILSLLRALNQQQQLTIAMVLHDINQASQFADRIVTLQHGNIITDDTPINAVNEKMMMKVFGIDVEMQTRRDGNKIYPLAIPLGAR</sequence>
<evidence type="ECO:0000256" key="8">
    <source>
        <dbReference type="ARBA" id="ARBA00023004"/>
    </source>
</evidence>
<evidence type="ECO:0000313" key="13">
    <source>
        <dbReference type="Proteomes" id="UP000182692"/>
    </source>
</evidence>
<comment type="similarity">
    <text evidence="2">Belongs to the ABC transporter superfamily.</text>
</comment>
<protein>
    <submittedName>
        <fullName evidence="12">Iron complex transport system ATP-binding protein</fullName>
    </submittedName>
</protein>
<accession>A0A1I5LHG3</accession>
<dbReference type="STRING" id="1121869.SAMN03084138_00987"/>
<dbReference type="GO" id="GO:0016887">
    <property type="term" value="F:ATP hydrolysis activity"/>
    <property type="evidence" value="ECO:0007669"/>
    <property type="project" value="InterPro"/>
</dbReference>
<feature type="domain" description="ABC transporter" evidence="11">
    <location>
        <begin position="3"/>
        <end position="239"/>
    </location>
</feature>
<dbReference type="SMART" id="SM00382">
    <property type="entry name" value="AAA"/>
    <property type="match status" value="1"/>
</dbReference>
<evidence type="ECO:0000256" key="2">
    <source>
        <dbReference type="ARBA" id="ARBA00005417"/>
    </source>
</evidence>
<dbReference type="InterPro" id="IPR003593">
    <property type="entry name" value="AAA+_ATPase"/>
</dbReference>
<keyword evidence="6" id="KW-0547">Nucleotide-binding</keyword>
<dbReference type="GO" id="GO:0005524">
    <property type="term" value="F:ATP binding"/>
    <property type="evidence" value="ECO:0007669"/>
    <property type="project" value="UniProtKB-KW"/>
</dbReference>
<keyword evidence="3" id="KW-0813">Transport</keyword>
<evidence type="ECO:0000256" key="1">
    <source>
        <dbReference type="ARBA" id="ARBA00004202"/>
    </source>
</evidence>
<dbReference type="PANTHER" id="PTHR42771:SF2">
    <property type="entry name" value="IRON(3+)-HYDROXAMATE IMPORT ATP-BINDING PROTEIN FHUC"/>
    <property type="match status" value="1"/>
</dbReference>
<dbReference type="FunFam" id="3.40.50.300:FF:000134">
    <property type="entry name" value="Iron-enterobactin ABC transporter ATP-binding protein"/>
    <property type="match status" value="1"/>
</dbReference>
<dbReference type="GO" id="GO:0006826">
    <property type="term" value="P:iron ion transport"/>
    <property type="evidence" value="ECO:0007669"/>
    <property type="project" value="UniProtKB-KW"/>
</dbReference>
<dbReference type="RefSeq" id="WP_017013632.1">
    <property type="nucleotide sequence ID" value="NZ_FOWR01000005.1"/>
</dbReference>
<evidence type="ECO:0000256" key="4">
    <source>
        <dbReference type="ARBA" id="ARBA00022475"/>
    </source>
</evidence>
<keyword evidence="8" id="KW-0408">Iron</keyword>
<evidence type="ECO:0000256" key="5">
    <source>
        <dbReference type="ARBA" id="ARBA00022496"/>
    </source>
</evidence>
<evidence type="ECO:0000256" key="10">
    <source>
        <dbReference type="ARBA" id="ARBA00023136"/>
    </source>
</evidence>
<keyword evidence="7 12" id="KW-0067">ATP-binding</keyword>
<keyword evidence="4" id="KW-1003">Cell membrane</keyword>
<dbReference type="EMBL" id="FOWR01000005">
    <property type="protein sequence ID" value="SFO96617.1"/>
    <property type="molecule type" value="Genomic_DNA"/>
</dbReference>
<organism evidence="12 13">
    <name type="scientific">Enterovibrio norvegicus DSM 15893</name>
    <dbReference type="NCBI Taxonomy" id="1121869"/>
    <lineage>
        <taxon>Bacteria</taxon>
        <taxon>Pseudomonadati</taxon>
        <taxon>Pseudomonadota</taxon>
        <taxon>Gammaproteobacteria</taxon>
        <taxon>Vibrionales</taxon>
        <taxon>Vibrionaceae</taxon>
        <taxon>Enterovibrio</taxon>
    </lineage>
</organism>
<keyword evidence="10" id="KW-0472">Membrane</keyword>
<dbReference type="InterPro" id="IPR027417">
    <property type="entry name" value="P-loop_NTPase"/>
</dbReference>
<gene>
    <name evidence="12" type="ORF">SAMN03084138_00987</name>
</gene>
<dbReference type="SUPFAM" id="SSF52540">
    <property type="entry name" value="P-loop containing nucleoside triphosphate hydrolases"/>
    <property type="match status" value="1"/>
</dbReference>
<evidence type="ECO:0000259" key="11">
    <source>
        <dbReference type="PROSITE" id="PS50893"/>
    </source>
</evidence>
<keyword evidence="9" id="KW-0406">Ion transport</keyword>
<dbReference type="CDD" id="cd03214">
    <property type="entry name" value="ABC_Iron-Siderophores_B12_Hemin"/>
    <property type="match status" value="1"/>
</dbReference>
<reference evidence="12 13" key="1">
    <citation type="submission" date="2016-10" db="EMBL/GenBank/DDBJ databases">
        <authorList>
            <person name="de Groot N.N."/>
        </authorList>
    </citation>
    <scope>NUCLEOTIDE SEQUENCE [LARGE SCALE GENOMIC DNA]</scope>
    <source>
        <strain evidence="12 13">DSM 15893</strain>
    </source>
</reference>
<dbReference type="Gene3D" id="3.40.50.300">
    <property type="entry name" value="P-loop containing nucleotide triphosphate hydrolases"/>
    <property type="match status" value="1"/>
</dbReference>
<dbReference type="InterPro" id="IPR003439">
    <property type="entry name" value="ABC_transporter-like_ATP-bd"/>
</dbReference>
<proteinExistence type="inferred from homology"/>
<evidence type="ECO:0000313" key="12">
    <source>
        <dbReference type="EMBL" id="SFO96617.1"/>
    </source>
</evidence>
<dbReference type="GeneID" id="35872485"/>
<dbReference type="GO" id="GO:0005886">
    <property type="term" value="C:plasma membrane"/>
    <property type="evidence" value="ECO:0007669"/>
    <property type="project" value="UniProtKB-SubCell"/>
</dbReference>
<name>A0A1I5LHG3_9GAMM</name>
<dbReference type="PROSITE" id="PS50893">
    <property type="entry name" value="ABC_TRANSPORTER_2"/>
    <property type="match status" value="1"/>
</dbReference>
<evidence type="ECO:0000256" key="9">
    <source>
        <dbReference type="ARBA" id="ARBA00023065"/>
    </source>
</evidence>
<dbReference type="OrthoDB" id="5292475at2"/>
<evidence type="ECO:0000256" key="7">
    <source>
        <dbReference type="ARBA" id="ARBA00022840"/>
    </source>
</evidence>